<name>A0A0F5YCW5_9CYAN</name>
<dbReference type="Proteomes" id="UP000033607">
    <property type="component" value="Unassembled WGS sequence"/>
</dbReference>
<protein>
    <submittedName>
        <fullName evidence="6">Precorrin-8X methylmutase</fullName>
        <ecNumber evidence="6">5.4.99.61</ecNumber>
    </submittedName>
</protein>
<dbReference type="OrthoDB" id="9780708at2"/>
<sequence length="208" mass="22733">MEWHITDAQSLGIIDHEIGDHVFSPAEYEIVRRVIYATADFEYKYLVRFSDQALQAGAAALAARTTIVVDVPMVQVGISPQILATFANPVYCSMEAVTRPQREKTRTAWGIQTLARRYPEAIFVVGQEQTALSALVDLIEAEEIKPALVIATPSGFVGADVAKSRLHDSMVPHIRIDGRKGSAVVSVAIVNGLVDLAWQAYGREANVN</sequence>
<evidence type="ECO:0000256" key="4">
    <source>
        <dbReference type="ARBA" id="ARBA00023235"/>
    </source>
</evidence>
<proteinExistence type="inferred from homology"/>
<organism evidence="6 7">
    <name type="scientific">Limnoraphis robusta CS-951</name>
    <dbReference type="NCBI Taxonomy" id="1637645"/>
    <lineage>
        <taxon>Bacteria</taxon>
        <taxon>Bacillati</taxon>
        <taxon>Cyanobacteriota</taxon>
        <taxon>Cyanophyceae</taxon>
        <taxon>Oscillatoriophycideae</taxon>
        <taxon>Oscillatoriales</taxon>
        <taxon>Sirenicapillariaceae</taxon>
        <taxon>Limnoraphis</taxon>
    </lineage>
</organism>
<dbReference type="RefSeq" id="WP_046280013.1">
    <property type="nucleotide sequence ID" value="NZ_LATL02000178.1"/>
</dbReference>
<dbReference type="EC" id="5.4.99.61" evidence="6"/>
<dbReference type="GO" id="GO:0009236">
    <property type="term" value="P:cobalamin biosynthetic process"/>
    <property type="evidence" value="ECO:0007669"/>
    <property type="project" value="UniProtKB-UniPathway"/>
</dbReference>
<evidence type="ECO:0000256" key="2">
    <source>
        <dbReference type="ARBA" id="ARBA00009774"/>
    </source>
</evidence>
<dbReference type="NCBIfam" id="NF004619">
    <property type="entry name" value="PRK05953.1"/>
    <property type="match status" value="1"/>
</dbReference>
<dbReference type="PANTHER" id="PTHR43588">
    <property type="entry name" value="COBALT-PRECORRIN-8 METHYLMUTASE"/>
    <property type="match status" value="1"/>
</dbReference>
<keyword evidence="4 6" id="KW-0413">Isomerase</keyword>
<reference evidence="6 7" key="1">
    <citation type="submission" date="2015-06" db="EMBL/GenBank/DDBJ databases">
        <title>Draft genome assembly of filamentous brackish cyanobacterium Limnoraphis robusta strain CS-951.</title>
        <authorList>
            <person name="Willis A."/>
            <person name="Parks M."/>
            <person name="Burford M.A."/>
        </authorList>
    </citation>
    <scope>NUCLEOTIDE SEQUENCE [LARGE SCALE GENOMIC DNA]</scope>
    <source>
        <strain evidence="6 7">CS-951</strain>
    </source>
</reference>
<gene>
    <name evidence="6" type="ORF">WN50_18285</name>
</gene>
<dbReference type="InterPro" id="IPR003722">
    <property type="entry name" value="Cbl_synth_CobH/CbiC"/>
</dbReference>
<dbReference type="EMBL" id="LATL02000178">
    <property type="protein sequence ID" value="KKD36721.1"/>
    <property type="molecule type" value="Genomic_DNA"/>
</dbReference>
<dbReference type="AlphaFoldDB" id="A0A0F5YCW5"/>
<evidence type="ECO:0000313" key="7">
    <source>
        <dbReference type="Proteomes" id="UP000033607"/>
    </source>
</evidence>
<dbReference type="PATRIC" id="fig|1637645.4.peg.3533"/>
<evidence type="ECO:0000256" key="1">
    <source>
        <dbReference type="ARBA" id="ARBA00004953"/>
    </source>
</evidence>
<dbReference type="SUPFAM" id="SSF63965">
    <property type="entry name" value="Precorrin-8X methylmutase CbiC/CobH"/>
    <property type="match status" value="1"/>
</dbReference>
<comment type="caution">
    <text evidence="6">The sequence shown here is derived from an EMBL/GenBank/DDBJ whole genome shotgun (WGS) entry which is preliminary data.</text>
</comment>
<evidence type="ECO:0000313" key="6">
    <source>
        <dbReference type="EMBL" id="KKD36721.1"/>
    </source>
</evidence>
<dbReference type="UniPathway" id="UPA00148"/>
<feature type="domain" description="Cobalamin biosynthesis precorrin-8X methylmutase CobH/CbiC" evidence="5">
    <location>
        <begin position="8"/>
        <end position="195"/>
    </location>
</feature>
<keyword evidence="3" id="KW-0169">Cobalamin biosynthesis</keyword>
<dbReference type="GO" id="GO:0016993">
    <property type="term" value="F:precorrin-8X methylmutase activity"/>
    <property type="evidence" value="ECO:0007669"/>
    <property type="project" value="UniProtKB-EC"/>
</dbReference>
<comment type="similarity">
    <text evidence="2">Belongs to the CobH/CbiC family.</text>
</comment>
<dbReference type="Pfam" id="PF02570">
    <property type="entry name" value="CbiC"/>
    <property type="match status" value="1"/>
</dbReference>
<evidence type="ECO:0000256" key="3">
    <source>
        <dbReference type="ARBA" id="ARBA00022573"/>
    </source>
</evidence>
<dbReference type="PANTHER" id="PTHR43588:SF1">
    <property type="entry name" value="COBALT-PRECORRIN-8 METHYLMUTASE"/>
    <property type="match status" value="1"/>
</dbReference>
<accession>A0A0F5YCW5</accession>
<evidence type="ECO:0000259" key="5">
    <source>
        <dbReference type="Pfam" id="PF02570"/>
    </source>
</evidence>
<dbReference type="Gene3D" id="3.40.50.10230">
    <property type="entry name" value="Cobalamin biosynthesis CobH/CbiC, precorrin-8X methylmutase"/>
    <property type="match status" value="1"/>
</dbReference>
<dbReference type="InterPro" id="IPR036588">
    <property type="entry name" value="CobH/CbiC_sf"/>
</dbReference>
<comment type="pathway">
    <text evidence="1">Cofactor biosynthesis; adenosylcobalamin biosynthesis.</text>
</comment>